<protein>
    <submittedName>
        <fullName evidence="2">Uncharacterized protein</fullName>
    </submittedName>
</protein>
<accession>A0A0E1W4G4</accession>
<dbReference type="Proteomes" id="UP000001812">
    <property type="component" value="Chromosome I"/>
</dbReference>
<gene>
    <name evidence="2" type="ORF">BURPS1710A_3919</name>
</gene>
<name>A0A0E1W4G4_BURPE</name>
<evidence type="ECO:0000313" key="2">
    <source>
        <dbReference type="EMBL" id="EET07176.1"/>
    </source>
</evidence>
<dbReference type="AlphaFoldDB" id="A0A0E1W4G4"/>
<dbReference type="HOGENOM" id="CLU_2647562_0_0_4"/>
<sequence length="77" mass="8404">MRRAVNVPGAGHPARARGRRDREEGPWRSCSKDVRLPLEISVFRTILSVAQAVAVHALRVSICVSAGLARGRTNWSA</sequence>
<reference evidence="2" key="1">
    <citation type="submission" date="2009-05" db="EMBL/GenBank/DDBJ databases">
        <authorList>
            <person name="Harkins D.M."/>
            <person name="DeShazer D."/>
            <person name="Woods D.E."/>
            <person name="Brinkac L.M."/>
            <person name="Brown K.A."/>
            <person name="Hung G.C."/>
            <person name="Tuanyok A."/>
            <person name="Zhang B."/>
            <person name="Nierman W.C."/>
        </authorList>
    </citation>
    <scope>NUCLEOTIDE SEQUENCE [LARGE SCALE GENOMIC DNA]</scope>
    <source>
        <strain evidence="2">1710a</strain>
    </source>
</reference>
<evidence type="ECO:0000256" key="1">
    <source>
        <dbReference type="SAM" id="MobiDB-lite"/>
    </source>
</evidence>
<organism evidence="2">
    <name type="scientific">Burkholderia pseudomallei 1710a</name>
    <dbReference type="NCBI Taxonomy" id="320371"/>
    <lineage>
        <taxon>Bacteria</taxon>
        <taxon>Pseudomonadati</taxon>
        <taxon>Pseudomonadota</taxon>
        <taxon>Betaproteobacteria</taxon>
        <taxon>Burkholderiales</taxon>
        <taxon>Burkholderiaceae</taxon>
        <taxon>Burkholderia</taxon>
        <taxon>pseudomallei group</taxon>
    </lineage>
</organism>
<dbReference type="EMBL" id="CM000832">
    <property type="protein sequence ID" value="EET07176.1"/>
    <property type="molecule type" value="Genomic_DNA"/>
</dbReference>
<proteinExistence type="predicted"/>
<feature type="region of interest" description="Disordered" evidence="1">
    <location>
        <begin position="1"/>
        <end position="28"/>
    </location>
</feature>